<dbReference type="Proteomes" id="UP000182544">
    <property type="component" value="Unassembled WGS sequence"/>
</dbReference>
<organism evidence="2 3">
    <name type="scientific">Flaviramulus basaltis</name>
    <dbReference type="NCBI Taxonomy" id="369401"/>
    <lineage>
        <taxon>Bacteria</taxon>
        <taxon>Pseudomonadati</taxon>
        <taxon>Bacteroidota</taxon>
        <taxon>Flavobacteriia</taxon>
        <taxon>Flavobacteriales</taxon>
        <taxon>Flavobacteriaceae</taxon>
        <taxon>Flaviramulus</taxon>
    </lineage>
</organism>
<reference evidence="2 3" key="1">
    <citation type="submission" date="2016-10" db="EMBL/GenBank/DDBJ databases">
        <authorList>
            <person name="de Groot N.N."/>
        </authorList>
    </citation>
    <scope>NUCLEOTIDE SEQUENCE [LARGE SCALE GENOMIC DNA]</scope>
    <source>
        <strain evidence="2 3">DSM 18180</strain>
    </source>
</reference>
<evidence type="ECO:0000259" key="1">
    <source>
        <dbReference type="PROSITE" id="PS51704"/>
    </source>
</evidence>
<keyword evidence="3" id="KW-1185">Reference proteome</keyword>
<dbReference type="InterPro" id="IPR030395">
    <property type="entry name" value="GP_PDE_dom"/>
</dbReference>
<dbReference type="Pfam" id="PF03009">
    <property type="entry name" value="GDPD"/>
    <property type="match status" value="1"/>
</dbReference>
<protein>
    <submittedName>
        <fullName evidence="2">Glycerophosphoryl diester phosphodiesterase</fullName>
    </submittedName>
</protein>
<dbReference type="SUPFAM" id="SSF51695">
    <property type="entry name" value="PLC-like phosphodiesterases"/>
    <property type="match status" value="1"/>
</dbReference>
<dbReference type="RefSeq" id="WP_072402061.1">
    <property type="nucleotide sequence ID" value="NZ_FPKV01000002.1"/>
</dbReference>
<dbReference type="CDD" id="cd08567">
    <property type="entry name" value="GDPD_SpGDE_like"/>
    <property type="match status" value="1"/>
</dbReference>
<dbReference type="EMBL" id="FPKV01000002">
    <property type="protein sequence ID" value="SFZ92687.1"/>
    <property type="molecule type" value="Genomic_DNA"/>
</dbReference>
<feature type="domain" description="GP-PDE" evidence="1">
    <location>
        <begin position="21"/>
        <end position="285"/>
    </location>
</feature>
<dbReference type="PROSITE" id="PS51704">
    <property type="entry name" value="GP_PDE"/>
    <property type="match status" value="1"/>
</dbReference>
<dbReference type="Gene3D" id="3.20.20.190">
    <property type="entry name" value="Phosphatidylinositol (PI) phosphodiesterase"/>
    <property type="match status" value="1"/>
</dbReference>
<dbReference type="STRING" id="369401.SAMN05428642_102886"/>
<dbReference type="InterPro" id="IPR017946">
    <property type="entry name" value="PLC-like_Pdiesterase_TIM-brl"/>
</dbReference>
<accession>A0A1K2IJX2</accession>
<evidence type="ECO:0000313" key="3">
    <source>
        <dbReference type="Proteomes" id="UP000182544"/>
    </source>
</evidence>
<name>A0A1K2IJX2_9FLAO</name>
<evidence type="ECO:0000313" key="2">
    <source>
        <dbReference type="EMBL" id="SFZ92687.1"/>
    </source>
</evidence>
<dbReference type="PANTHER" id="PTHR46211">
    <property type="entry name" value="GLYCEROPHOSPHORYL DIESTER PHOSPHODIESTERASE"/>
    <property type="match status" value="1"/>
</dbReference>
<gene>
    <name evidence="2" type="ORF">SAMN05428642_102886</name>
</gene>
<dbReference type="AlphaFoldDB" id="A0A1K2IJX2"/>
<sequence length="286" mass="33338">MKQSIILIVAIILMNCKQKEVDIQGHRGCRGLLPENSLPAFKKAIELGVNTLEMDLAISKDNKVVVSHEPFIDRTYCLDFNGEEILKEDALKYKLYQMDYDSIKLFDCGSKLHKRFPNQEKMKVYKPLLSEVFLLSEDINPNIKYNIEIKSEPEFDNIYTPEPKEFVSLVLNEINKYKVFNRTNLQSFDVRVLEEIKKQAPTMAVALLVDENELIDGKLKELSFKPEIISPYFKLLSKEEVERYQKENYQIIPWTVNQAKDMQKMLDFKVDGIITDYPDVLIDVLK</sequence>
<dbReference type="GO" id="GO:0008081">
    <property type="term" value="F:phosphoric diester hydrolase activity"/>
    <property type="evidence" value="ECO:0007669"/>
    <property type="project" value="InterPro"/>
</dbReference>
<proteinExistence type="predicted"/>
<dbReference type="GO" id="GO:0006629">
    <property type="term" value="P:lipid metabolic process"/>
    <property type="evidence" value="ECO:0007669"/>
    <property type="project" value="InterPro"/>
</dbReference>
<dbReference type="PANTHER" id="PTHR46211:SF14">
    <property type="entry name" value="GLYCEROPHOSPHODIESTER PHOSPHODIESTERASE"/>
    <property type="match status" value="1"/>
</dbReference>